<dbReference type="Proteomes" id="UP000323917">
    <property type="component" value="Chromosome"/>
</dbReference>
<dbReference type="InterPro" id="IPR028994">
    <property type="entry name" value="Integrin_alpha_N"/>
</dbReference>
<protein>
    <submittedName>
        <fullName evidence="2">FG-GAP repeat protein</fullName>
    </submittedName>
</protein>
<dbReference type="Gene3D" id="2.130.10.130">
    <property type="entry name" value="Integrin alpha, N-terminal"/>
    <property type="match status" value="1"/>
</dbReference>
<dbReference type="EMBL" id="CP042913">
    <property type="protein sequence ID" value="QEG33178.1"/>
    <property type="molecule type" value="Genomic_DNA"/>
</dbReference>
<name>A0A5B9Q2E8_9BACT</name>
<keyword evidence="1" id="KW-0732">Signal</keyword>
<keyword evidence="3" id="KW-1185">Reference proteome</keyword>
<dbReference type="AlphaFoldDB" id="A0A5B9Q2E8"/>
<evidence type="ECO:0000313" key="2">
    <source>
        <dbReference type="EMBL" id="QEG33178.1"/>
    </source>
</evidence>
<proteinExistence type="predicted"/>
<dbReference type="InterPro" id="IPR013517">
    <property type="entry name" value="FG-GAP"/>
</dbReference>
<dbReference type="Pfam" id="PF13517">
    <property type="entry name" value="FG-GAP_3"/>
    <property type="match status" value="1"/>
</dbReference>
<accession>A0A5B9Q2E8</accession>
<dbReference type="SUPFAM" id="SSF69318">
    <property type="entry name" value="Integrin alpha N-terminal domain"/>
    <property type="match status" value="1"/>
</dbReference>
<evidence type="ECO:0000256" key="1">
    <source>
        <dbReference type="ARBA" id="ARBA00022729"/>
    </source>
</evidence>
<gene>
    <name evidence="2" type="ORF">Pr1d_04390</name>
</gene>
<dbReference type="KEGG" id="bgok:Pr1d_04390"/>
<evidence type="ECO:0000313" key="3">
    <source>
        <dbReference type="Proteomes" id="UP000323917"/>
    </source>
</evidence>
<dbReference type="PANTHER" id="PTHR44103">
    <property type="entry name" value="PROPROTEIN CONVERTASE P"/>
    <property type="match status" value="1"/>
</dbReference>
<organism evidence="2 3">
    <name type="scientific">Bythopirellula goksoeyrii</name>
    <dbReference type="NCBI Taxonomy" id="1400387"/>
    <lineage>
        <taxon>Bacteria</taxon>
        <taxon>Pseudomonadati</taxon>
        <taxon>Planctomycetota</taxon>
        <taxon>Planctomycetia</taxon>
        <taxon>Pirellulales</taxon>
        <taxon>Lacipirellulaceae</taxon>
        <taxon>Bythopirellula</taxon>
    </lineage>
</organism>
<dbReference type="PANTHER" id="PTHR44103:SF1">
    <property type="entry name" value="PROPROTEIN CONVERTASE P"/>
    <property type="match status" value="1"/>
</dbReference>
<sequence length="427" mass="47644">MFVSVLSLWMLCSGINVFSDEVEGPLWPAHIIDNSSDGADGVKLGDINGDKLPDIVTGWEEGGITRVCFHPGKVNVHKPWPAVTVGHTLNVEDAISVDLDGDGALDVVSCCEGTERSIFVHWAPQDLRQRIDPQKWQQAVIPASENQMQWMFAWGMQVDGKHGVDLVAGGKNNNAEVGWFESPSTARNLTKFQWHTISPVGWLMSLWQRDMNGDGYSDLVISDRYGEMRGCRWLENPGPGPAQGQPWQNHFIGGRDREILSMCLVDLDQDGLEDVVSAEVASRILYLRRLDGTGDRWEPREIHIRGDVGHSRAVACGDLNSDGRLDIALTTADCSGKHAVVWLECEGSPLEDRWRTHAISGTDAGDKYDRLELLDLDLDGDLDLLTCEERQGGHGLGVLWYENPYKSPQKRYFPCHCLQIFRRIVCK</sequence>
<reference evidence="2 3" key="1">
    <citation type="submission" date="2019-08" db="EMBL/GenBank/DDBJ databases">
        <title>Deep-cultivation of Planctomycetes and their phenomic and genomic characterization uncovers novel biology.</title>
        <authorList>
            <person name="Wiegand S."/>
            <person name="Jogler M."/>
            <person name="Boedeker C."/>
            <person name="Pinto D."/>
            <person name="Vollmers J."/>
            <person name="Rivas-Marin E."/>
            <person name="Kohn T."/>
            <person name="Peeters S.H."/>
            <person name="Heuer A."/>
            <person name="Rast P."/>
            <person name="Oberbeckmann S."/>
            <person name="Bunk B."/>
            <person name="Jeske O."/>
            <person name="Meyerdierks A."/>
            <person name="Storesund J.E."/>
            <person name="Kallscheuer N."/>
            <person name="Luecker S."/>
            <person name="Lage O.M."/>
            <person name="Pohl T."/>
            <person name="Merkel B.J."/>
            <person name="Hornburger P."/>
            <person name="Mueller R.-W."/>
            <person name="Bruemmer F."/>
            <person name="Labrenz M."/>
            <person name="Spormann A.M."/>
            <person name="Op den Camp H."/>
            <person name="Overmann J."/>
            <person name="Amann R."/>
            <person name="Jetten M.S.M."/>
            <person name="Mascher T."/>
            <person name="Medema M.H."/>
            <person name="Devos D.P."/>
            <person name="Kaster A.-K."/>
            <person name="Ovreas L."/>
            <person name="Rohde M."/>
            <person name="Galperin M.Y."/>
            <person name="Jogler C."/>
        </authorList>
    </citation>
    <scope>NUCLEOTIDE SEQUENCE [LARGE SCALE GENOMIC DNA]</scope>
    <source>
        <strain evidence="2 3">Pr1d</strain>
    </source>
</reference>